<organism evidence="1 2">
    <name type="scientific">Lupinus luteus</name>
    <name type="common">European yellow lupine</name>
    <dbReference type="NCBI Taxonomy" id="3873"/>
    <lineage>
        <taxon>Eukaryota</taxon>
        <taxon>Viridiplantae</taxon>
        <taxon>Streptophyta</taxon>
        <taxon>Embryophyta</taxon>
        <taxon>Tracheophyta</taxon>
        <taxon>Spermatophyta</taxon>
        <taxon>Magnoliopsida</taxon>
        <taxon>eudicotyledons</taxon>
        <taxon>Gunneridae</taxon>
        <taxon>Pentapetalae</taxon>
        <taxon>rosids</taxon>
        <taxon>fabids</taxon>
        <taxon>Fabales</taxon>
        <taxon>Fabaceae</taxon>
        <taxon>Papilionoideae</taxon>
        <taxon>50 kb inversion clade</taxon>
        <taxon>genistoids sensu lato</taxon>
        <taxon>core genistoids</taxon>
        <taxon>Genisteae</taxon>
        <taxon>Lupinus</taxon>
    </lineage>
</organism>
<dbReference type="EMBL" id="CAXHTB010000007">
    <property type="protein sequence ID" value="CAL0309294.1"/>
    <property type="molecule type" value="Genomic_DNA"/>
</dbReference>
<keyword evidence="2" id="KW-1185">Reference proteome</keyword>
<accession>A0AAV1WIZ9</accession>
<evidence type="ECO:0000313" key="2">
    <source>
        <dbReference type="Proteomes" id="UP001497480"/>
    </source>
</evidence>
<evidence type="ECO:0008006" key="3">
    <source>
        <dbReference type="Google" id="ProtNLM"/>
    </source>
</evidence>
<protein>
    <recommendedName>
        <fullName evidence="3">Mitochondrial protein</fullName>
    </recommendedName>
</protein>
<evidence type="ECO:0000313" key="1">
    <source>
        <dbReference type="EMBL" id="CAL0309294.1"/>
    </source>
</evidence>
<sequence>MQNCKSASTPVEGNLKTEEEELGKLVDSTLYRQLVGCLRFICHNRPEITYGVGVISKYMANPTQAHLIAAKRIMRYLKGHLCFGVLFPNQKQKCEAVFLGYSDSDWCGDKVDRRSTSGYLFTIFGAPISWSSRKQDVVALSTCGAEYIAACHATCQGL</sequence>
<reference evidence="1 2" key="1">
    <citation type="submission" date="2024-03" db="EMBL/GenBank/DDBJ databases">
        <authorList>
            <person name="Martinez-Hernandez J."/>
        </authorList>
    </citation>
    <scope>NUCLEOTIDE SEQUENCE [LARGE SCALE GENOMIC DNA]</scope>
</reference>
<dbReference type="CDD" id="cd09272">
    <property type="entry name" value="RNase_HI_RT_Ty1"/>
    <property type="match status" value="1"/>
</dbReference>
<gene>
    <name evidence="1" type="ORF">LLUT_LOCUS10354</name>
</gene>
<proteinExistence type="predicted"/>
<name>A0AAV1WIZ9_LUPLU</name>
<dbReference type="Proteomes" id="UP001497480">
    <property type="component" value="Unassembled WGS sequence"/>
</dbReference>
<dbReference type="AlphaFoldDB" id="A0AAV1WIZ9"/>
<dbReference type="PANTHER" id="PTHR11439">
    <property type="entry name" value="GAG-POL-RELATED RETROTRANSPOSON"/>
    <property type="match status" value="1"/>
</dbReference>
<comment type="caution">
    <text evidence="1">The sequence shown here is derived from an EMBL/GenBank/DDBJ whole genome shotgun (WGS) entry which is preliminary data.</text>
</comment>
<dbReference type="PANTHER" id="PTHR11439:SF515">
    <property type="entry name" value="GAG-POL POLYPROTEIN"/>
    <property type="match status" value="1"/>
</dbReference>